<dbReference type="EMBL" id="BHXC01000006">
    <property type="protein sequence ID" value="GCB89074.1"/>
    <property type="molecule type" value="Genomic_DNA"/>
</dbReference>
<reference evidence="1 2" key="1">
    <citation type="journal article" date="2019" name="Microbiol. Resour. Announc.">
        <title>Draft Genome Sequence of the Most Traditional epsilon-Poly-l-Lysine Producer, Streptomyces albulus NBRC14147.</title>
        <authorList>
            <person name="Yamanaka K."/>
            <person name="Hamano Y."/>
        </authorList>
    </citation>
    <scope>NUCLEOTIDE SEQUENCE [LARGE SCALE GENOMIC DNA]</scope>
    <source>
        <strain evidence="1 2">NBRC 14147</strain>
    </source>
</reference>
<proteinExistence type="predicted"/>
<dbReference type="RefSeq" id="WP_157846772.1">
    <property type="nucleotide sequence ID" value="NZ_BHXC01000006.1"/>
</dbReference>
<evidence type="ECO:0000313" key="1">
    <source>
        <dbReference type="EMBL" id="GCB89074.1"/>
    </source>
</evidence>
<evidence type="ECO:0000313" key="2">
    <source>
        <dbReference type="Proteomes" id="UP000288351"/>
    </source>
</evidence>
<accession>A0A059VPY7</accession>
<protein>
    <submittedName>
        <fullName evidence="1">Uncharacterized protein</fullName>
    </submittedName>
</protein>
<dbReference type="Proteomes" id="UP000288351">
    <property type="component" value="Unassembled WGS sequence"/>
</dbReference>
<gene>
    <name evidence="1" type="ORF">SALB_01747</name>
</gene>
<name>A0A059VPY7_STRNR</name>
<sequence>MTILASPASSARRATRLAADVSAADRLILLALFHHVDLDGLARVTTRTPAFG</sequence>
<comment type="caution">
    <text evidence="1">The sequence shown here is derived from an EMBL/GenBank/DDBJ whole genome shotgun (WGS) entry which is preliminary data.</text>
</comment>
<organism evidence="1 2">
    <name type="scientific">Streptomyces noursei</name>
    <name type="common">Streptomyces albulus</name>
    <dbReference type="NCBI Taxonomy" id="1971"/>
    <lineage>
        <taxon>Bacteria</taxon>
        <taxon>Bacillati</taxon>
        <taxon>Actinomycetota</taxon>
        <taxon>Actinomycetes</taxon>
        <taxon>Kitasatosporales</taxon>
        <taxon>Streptomycetaceae</taxon>
        <taxon>Streptomyces</taxon>
    </lineage>
</organism>
<dbReference type="AlphaFoldDB" id="A0A059VPY7"/>